<accession>A0A4Y9A812</accession>
<keyword evidence="1" id="KW-0472">Membrane</keyword>
<dbReference type="RefSeq" id="WP_135111350.1">
    <property type="nucleotide sequence ID" value="NZ_SRHY01000046.1"/>
</dbReference>
<feature type="transmembrane region" description="Helical" evidence="1">
    <location>
        <begin position="67"/>
        <end position="86"/>
    </location>
</feature>
<evidence type="ECO:0000313" key="2">
    <source>
        <dbReference type="EMBL" id="TFJ91605.1"/>
    </source>
</evidence>
<dbReference type="EMBL" id="SRHY01000046">
    <property type="protein sequence ID" value="TFJ91605.1"/>
    <property type="molecule type" value="Genomic_DNA"/>
</dbReference>
<feature type="transmembrane region" description="Helical" evidence="1">
    <location>
        <begin position="40"/>
        <end position="61"/>
    </location>
</feature>
<gene>
    <name evidence="2" type="ORF">E4U82_16895</name>
</gene>
<reference evidence="2 3" key="1">
    <citation type="submission" date="2019-03" db="EMBL/GenBank/DDBJ databases">
        <title>Genome sequence of Lentibacillus salicampi ATCC BAA-719.</title>
        <authorList>
            <person name="Maclea K.S."/>
            <person name="Simoes Junior M."/>
        </authorList>
    </citation>
    <scope>NUCLEOTIDE SEQUENCE [LARGE SCALE GENOMIC DNA]</scope>
    <source>
        <strain evidence="2 3">ATCC BAA-719</strain>
    </source>
</reference>
<organism evidence="2 3">
    <name type="scientific">Lentibacillus salicampi</name>
    <dbReference type="NCBI Taxonomy" id="175306"/>
    <lineage>
        <taxon>Bacteria</taxon>
        <taxon>Bacillati</taxon>
        <taxon>Bacillota</taxon>
        <taxon>Bacilli</taxon>
        <taxon>Bacillales</taxon>
        <taxon>Bacillaceae</taxon>
        <taxon>Lentibacillus</taxon>
    </lineage>
</organism>
<dbReference type="OrthoDB" id="2885922at2"/>
<keyword evidence="1" id="KW-1133">Transmembrane helix</keyword>
<dbReference type="Proteomes" id="UP000298484">
    <property type="component" value="Unassembled WGS sequence"/>
</dbReference>
<name>A0A4Y9A812_9BACI</name>
<comment type="caution">
    <text evidence="2">The sequence shown here is derived from an EMBL/GenBank/DDBJ whole genome shotgun (WGS) entry which is preliminary data.</text>
</comment>
<dbReference type="AlphaFoldDB" id="A0A4Y9A812"/>
<evidence type="ECO:0000313" key="3">
    <source>
        <dbReference type="Proteomes" id="UP000298484"/>
    </source>
</evidence>
<keyword evidence="1" id="KW-0812">Transmembrane</keyword>
<protein>
    <submittedName>
        <fullName evidence="2">Uncharacterized protein</fullName>
    </submittedName>
</protein>
<sequence>MSRRKIIALVNLIISGFIALAVSIFFAGGAIAENYTDKTFVAPEFFIILVIWGIGALFVLIQYFKDLIPFFVISLIFTWVSIPIGFKIGMTMATSS</sequence>
<proteinExistence type="predicted"/>
<feature type="transmembrane region" description="Helical" evidence="1">
    <location>
        <begin position="6"/>
        <end position="28"/>
    </location>
</feature>
<evidence type="ECO:0000256" key="1">
    <source>
        <dbReference type="SAM" id="Phobius"/>
    </source>
</evidence>
<keyword evidence="3" id="KW-1185">Reference proteome</keyword>